<keyword evidence="1" id="KW-0812">Transmembrane</keyword>
<comment type="caution">
    <text evidence="2">The sequence shown here is derived from an EMBL/GenBank/DDBJ whole genome shotgun (WGS) entry which is preliminary data.</text>
</comment>
<protein>
    <submittedName>
        <fullName evidence="2">Uncharacterized protein</fullName>
    </submittedName>
</protein>
<keyword evidence="1" id="KW-1133">Transmembrane helix</keyword>
<organism evidence="2 3">
    <name type="scientific">Rhodovulum imhoffii</name>
    <dbReference type="NCBI Taxonomy" id="365340"/>
    <lineage>
        <taxon>Bacteria</taxon>
        <taxon>Pseudomonadati</taxon>
        <taxon>Pseudomonadota</taxon>
        <taxon>Alphaproteobacteria</taxon>
        <taxon>Rhodobacterales</taxon>
        <taxon>Paracoccaceae</taxon>
        <taxon>Rhodovulum</taxon>
    </lineage>
</organism>
<reference evidence="2 3" key="1">
    <citation type="submission" date="2018-04" db="EMBL/GenBank/DDBJ databases">
        <title>Genomic Encyclopedia of Archaeal and Bacterial Type Strains, Phase II (KMG-II): from individual species to whole genera.</title>
        <authorList>
            <person name="Goeker M."/>
        </authorList>
    </citation>
    <scope>NUCLEOTIDE SEQUENCE [LARGE SCALE GENOMIC DNA]</scope>
    <source>
        <strain evidence="2 3">DSM 18064</strain>
    </source>
</reference>
<proteinExistence type="predicted"/>
<evidence type="ECO:0000313" key="3">
    <source>
        <dbReference type="Proteomes" id="UP000243859"/>
    </source>
</evidence>
<gene>
    <name evidence="2" type="ORF">C8N32_101100</name>
</gene>
<keyword evidence="1" id="KW-0472">Membrane</keyword>
<dbReference type="Proteomes" id="UP000243859">
    <property type="component" value="Unassembled WGS sequence"/>
</dbReference>
<sequence>MGDALPQVDNPQLIRAVALVSPILAIAGGAMARARNVPAGVLLFFSAAGMYWGFGFNVFTMFPIAMAALGGLLAILATQPDAA</sequence>
<evidence type="ECO:0000313" key="2">
    <source>
        <dbReference type="EMBL" id="PTN03906.1"/>
    </source>
</evidence>
<feature type="transmembrane region" description="Helical" evidence="1">
    <location>
        <begin position="12"/>
        <end position="30"/>
    </location>
</feature>
<keyword evidence="3" id="KW-1185">Reference proteome</keyword>
<dbReference type="AlphaFoldDB" id="A0A2T5BW75"/>
<name>A0A2T5BW75_9RHOB</name>
<evidence type="ECO:0000256" key="1">
    <source>
        <dbReference type="SAM" id="Phobius"/>
    </source>
</evidence>
<dbReference type="EMBL" id="QAAA01000001">
    <property type="protein sequence ID" value="PTN03906.1"/>
    <property type="molecule type" value="Genomic_DNA"/>
</dbReference>
<accession>A0A2T5BW75</accession>
<feature type="transmembrane region" description="Helical" evidence="1">
    <location>
        <begin position="60"/>
        <end position="78"/>
    </location>
</feature>